<evidence type="ECO:0000256" key="2">
    <source>
        <dbReference type="SAM" id="Phobius"/>
    </source>
</evidence>
<feature type="region of interest" description="Disordered" evidence="1">
    <location>
        <begin position="1"/>
        <end position="21"/>
    </location>
</feature>
<gene>
    <name evidence="3" type="ORF">HMPREF9488_02444</name>
</gene>
<dbReference type="AlphaFoldDB" id="E7GCF2"/>
<reference evidence="3 4" key="1">
    <citation type="submission" date="2010-12" db="EMBL/GenBank/DDBJ databases">
        <title>The Genome Sequence of Coprobacillus sp. strain 29_1.</title>
        <authorList>
            <consortium name="The Broad Institute Genome Sequencing Platform"/>
            <person name="Earl A."/>
            <person name="Ward D."/>
            <person name="Feldgarden M."/>
            <person name="Gevers D."/>
            <person name="Daigneault M."/>
            <person name="Sibley C.D."/>
            <person name="White A."/>
            <person name="Strauss J."/>
            <person name="Allen-Vercoe E."/>
            <person name="Young S.K."/>
            <person name="Zeng Q."/>
            <person name="Gargeya S."/>
            <person name="Fitzgerald M."/>
            <person name="Haas B."/>
            <person name="Abouelleil A."/>
            <person name="Alvarado L."/>
            <person name="Arachchi H.M."/>
            <person name="Berlin A."/>
            <person name="Brown A."/>
            <person name="Chapman S.B."/>
            <person name="Chen Z."/>
            <person name="Dunbar C."/>
            <person name="Freedman E."/>
            <person name="Gearin G."/>
            <person name="Gellesch M."/>
            <person name="Goldberg J."/>
            <person name="Griggs A."/>
            <person name="Gujja S."/>
            <person name="Heilman E."/>
            <person name="Heiman D."/>
            <person name="Howarth C."/>
            <person name="Larson L."/>
            <person name="Lui A."/>
            <person name="MacDonald P.J.P."/>
            <person name="Mehta T."/>
            <person name="Montmayeur A."/>
            <person name="Murphy C."/>
            <person name="Neiman D."/>
            <person name="Pearson M."/>
            <person name="Priest M."/>
            <person name="Roberts A."/>
            <person name="Saif S."/>
            <person name="Shea T."/>
            <person name="Shenoy N."/>
            <person name="Sisk P."/>
            <person name="Stolte C."/>
            <person name="Sykes S."/>
            <person name="White J."/>
            <person name="Yandava C."/>
            <person name="Nusbaum C."/>
            <person name="Birren B."/>
        </authorList>
    </citation>
    <scope>NUCLEOTIDE SEQUENCE [LARGE SCALE GENOMIC DNA]</scope>
    <source>
        <strain evidence="3 4">29_1</strain>
    </source>
</reference>
<organism evidence="3 4">
    <name type="scientific">Coprobacillus cateniformis</name>
    <dbReference type="NCBI Taxonomy" id="100884"/>
    <lineage>
        <taxon>Bacteria</taxon>
        <taxon>Bacillati</taxon>
        <taxon>Bacillota</taxon>
        <taxon>Erysipelotrichia</taxon>
        <taxon>Erysipelotrichales</taxon>
        <taxon>Coprobacillaceae</taxon>
        <taxon>Coprobacillus</taxon>
    </lineage>
</organism>
<dbReference type="OrthoDB" id="1644433at2"/>
<keyword evidence="2" id="KW-0472">Membrane</keyword>
<dbReference type="eggNOG" id="ENOG5032UVH">
    <property type="taxonomic scope" value="Bacteria"/>
</dbReference>
<keyword evidence="2" id="KW-0812">Transmembrane</keyword>
<dbReference type="HOGENOM" id="CLU_1080696_0_0_9"/>
<name>E7GCF2_9FIRM</name>
<accession>E7GCF2</accession>
<proteinExistence type="predicted"/>
<dbReference type="STRING" id="100884.GCA_000269565_00096"/>
<dbReference type="Proteomes" id="UP000003157">
    <property type="component" value="Unassembled WGS sequence"/>
</dbReference>
<dbReference type="EMBL" id="ADKX01000039">
    <property type="protein sequence ID" value="EFW04161.1"/>
    <property type="molecule type" value="Genomic_DNA"/>
</dbReference>
<keyword evidence="2" id="KW-1133">Transmembrane helix</keyword>
<protein>
    <submittedName>
        <fullName evidence="3">Uncharacterized protein</fullName>
    </submittedName>
</protein>
<dbReference type="RefSeq" id="WP_008789532.1">
    <property type="nucleotide sequence ID" value="NZ_AKCB01000001.1"/>
</dbReference>
<sequence length="245" mass="28417">MARKFQFDDEDDDQKDYQETSHIDELENMKATQNDESVTDTYEYTDEYSSEEEDIQPMAKKKKKFVWKWWHYVLIVFGVLFIAFSIYIFLESRNNGPVYGDRCQGIVEISNDLRKAAIDTAKNEHSEIQDITLEITCKQLKVDIVYKPGMKTKDAQKIAENVVQTLDKLVGKPKEDGKTYSTLFGKIDNVSQYEVNLYLTSQDSKDFPIFGTKHVQNDEFSYTLASVKDKESKEKAESTLKDTNE</sequence>
<evidence type="ECO:0000313" key="4">
    <source>
        <dbReference type="Proteomes" id="UP000003157"/>
    </source>
</evidence>
<evidence type="ECO:0000256" key="1">
    <source>
        <dbReference type="SAM" id="MobiDB-lite"/>
    </source>
</evidence>
<feature type="transmembrane region" description="Helical" evidence="2">
    <location>
        <begin position="69"/>
        <end position="90"/>
    </location>
</feature>
<comment type="caution">
    <text evidence="3">The sequence shown here is derived from an EMBL/GenBank/DDBJ whole genome shotgun (WGS) entry which is preliminary data.</text>
</comment>
<evidence type="ECO:0000313" key="3">
    <source>
        <dbReference type="EMBL" id="EFW04161.1"/>
    </source>
</evidence>
<dbReference type="GeneID" id="78228031"/>
<keyword evidence="4" id="KW-1185">Reference proteome</keyword>